<dbReference type="RefSeq" id="WP_284388205.1">
    <property type="nucleotide sequence ID" value="NZ_BSNG01000001.1"/>
</dbReference>
<dbReference type="Proteomes" id="UP001161406">
    <property type="component" value="Unassembled WGS sequence"/>
</dbReference>
<comment type="caution">
    <text evidence="3">The sequence shown here is derived from an EMBL/GenBank/DDBJ whole genome shotgun (WGS) entry which is preliminary data.</text>
</comment>
<proteinExistence type="predicted"/>
<protein>
    <recommendedName>
        <fullName evidence="2">DUF4424 domain-containing protein</fullName>
    </recommendedName>
</protein>
<reference evidence="3" key="1">
    <citation type="journal article" date="2014" name="Int. J. Syst. Evol. Microbiol.">
        <title>Complete genome of a new Firmicutes species belonging to the dominant human colonic microbiota ('Ruminococcus bicirculans') reveals two chromosomes and a selective capacity to utilize plant glucans.</title>
        <authorList>
            <consortium name="NISC Comparative Sequencing Program"/>
            <person name="Wegmann U."/>
            <person name="Louis P."/>
            <person name="Goesmann A."/>
            <person name="Henrissat B."/>
            <person name="Duncan S.H."/>
            <person name="Flint H.J."/>
        </authorList>
    </citation>
    <scope>NUCLEOTIDE SEQUENCE</scope>
    <source>
        <strain evidence="3">NBRC 103855</strain>
    </source>
</reference>
<dbReference type="Gene3D" id="2.60.40.3680">
    <property type="match status" value="1"/>
</dbReference>
<feature type="signal peptide" evidence="1">
    <location>
        <begin position="1"/>
        <end position="21"/>
    </location>
</feature>
<evidence type="ECO:0000313" key="4">
    <source>
        <dbReference type="Proteomes" id="UP001161406"/>
    </source>
</evidence>
<keyword evidence="1" id="KW-0732">Signal</keyword>
<organism evidence="3 4">
    <name type="scientific">Devosia yakushimensis</name>
    <dbReference type="NCBI Taxonomy" id="470028"/>
    <lineage>
        <taxon>Bacteria</taxon>
        <taxon>Pseudomonadati</taxon>
        <taxon>Pseudomonadota</taxon>
        <taxon>Alphaproteobacteria</taxon>
        <taxon>Hyphomicrobiales</taxon>
        <taxon>Devosiaceae</taxon>
        <taxon>Devosia</taxon>
    </lineage>
</organism>
<evidence type="ECO:0000259" key="2">
    <source>
        <dbReference type="Pfam" id="PF14415"/>
    </source>
</evidence>
<reference evidence="3" key="2">
    <citation type="submission" date="2023-01" db="EMBL/GenBank/DDBJ databases">
        <title>Draft genome sequence of Devosia yakushimensis strain NBRC 103855.</title>
        <authorList>
            <person name="Sun Q."/>
            <person name="Mori K."/>
        </authorList>
    </citation>
    <scope>NUCLEOTIDE SEQUENCE</scope>
    <source>
        <strain evidence="3">NBRC 103855</strain>
    </source>
</reference>
<gene>
    <name evidence="3" type="ORF">GCM10007913_08340</name>
</gene>
<name>A0ABQ5U9T2_9HYPH</name>
<evidence type="ECO:0000313" key="3">
    <source>
        <dbReference type="EMBL" id="GLQ08902.1"/>
    </source>
</evidence>
<accession>A0ABQ5U9T2</accession>
<evidence type="ECO:0000256" key="1">
    <source>
        <dbReference type="SAM" id="SignalP"/>
    </source>
</evidence>
<dbReference type="Pfam" id="PF14415">
    <property type="entry name" value="DUF4424"/>
    <property type="match status" value="1"/>
</dbReference>
<keyword evidence="4" id="KW-1185">Reference proteome</keyword>
<feature type="chain" id="PRO_5046614118" description="DUF4424 domain-containing protein" evidence="1">
    <location>
        <begin position="22"/>
        <end position="338"/>
    </location>
</feature>
<dbReference type="InterPro" id="IPR025538">
    <property type="entry name" value="DUF4424"/>
</dbReference>
<sequence length="338" mass="37710">MRVFSGLVCLLAASVALPAVANDTAVQLSTGGLEFVINEDITMLSEELFISSEEIRVIYEFQNNTSSDQNVLVAFPMPDIVPDWWSPTVFPQGPADNLFNFETTFDGQPVDAVLHEYAFTAGVDRSDYLRDKGVPLVSFTDDTRTVTDGLDDATKAEMLHLGLLVPDIYDVGQGEETHLFPIWTYRATYTWEANFPAGKTVKVEHRYKPSVGGTTGVTFMSEPYDGYDPAAEYRTRYCTDDAFINAVRKTVKAGDDPWAAPFFESWISYILTTGGNWAGGYIPKFRLVVDKGDEANLVSFCGDNIKKIGPTTFEMVATDFYPEKEVDILILEHHDEEY</sequence>
<feature type="domain" description="DUF4424" evidence="2">
    <location>
        <begin position="21"/>
        <end position="329"/>
    </location>
</feature>
<dbReference type="EMBL" id="BSNG01000001">
    <property type="protein sequence ID" value="GLQ08902.1"/>
    <property type="molecule type" value="Genomic_DNA"/>
</dbReference>